<dbReference type="STRING" id="1280952.HJA_06442"/>
<dbReference type="EMBL" id="ARYJ01000003">
    <property type="protein sequence ID" value="KCZ89869.1"/>
    <property type="molecule type" value="Genomic_DNA"/>
</dbReference>
<accession>A0A059FGW8</accession>
<dbReference type="PROSITE" id="PS01124">
    <property type="entry name" value="HTH_ARAC_FAMILY_2"/>
    <property type="match status" value="1"/>
</dbReference>
<dbReference type="GO" id="GO:0005829">
    <property type="term" value="C:cytosol"/>
    <property type="evidence" value="ECO:0007669"/>
    <property type="project" value="TreeGrafter"/>
</dbReference>
<dbReference type="PANTHER" id="PTHR47894">
    <property type="entry name" value="HTH-TYPE TRANSCRIPTIONAL REGULATOR GADX"/>
    <property type="match status" value="1"/>
</dbReference>
<dbReference type="AlphaFoldDB" id="A0A059FGW8"/>
<organism evidence="5 6">
    <name type="scientific">Hyphomonas jannaschiana VP2</name>
    <dbReference type="NCBI Taxonomy" id="1280952"/>
    <lineage>
        <taxon>Bacteria</taxon>
        <taxon>Pseudomonadati</taxon>
        <taxon>Pseudomonadota</taxon>
        <taxon>Alphaproteobacteria</taxon>
        <taxon>Hyphomonadales</taxon>
        <taxon>Hyphomonadaceae</taxon>
        <taxon>Hyphomonas</taxon>
    </lineage>
</organism>
<keyword evidence="1" id="KW-0805">Transcription regulation</keyword>
<dbReference type="InterPro" id="IPR009057">
    <property type="entry name" value="Homeodomain-like_sf"/>
</dbReference>
<evidence type="ECO:0000259" key="4">
    <source>
        <dbReference type="PROSITE" id="PS01124"/>
    </source>
</evidence>
<dbReference type="Proteomes" id="UP000024816">
    <property type="component" value="Unassembled WGS sequence"/>
</dbReference>
<reference evidence="5 6" key="1">
    <citation type="journal article" date="2014" name="Antonie Van Leeuwenhoek">
        <title>Hyphomonas beringensis sp. nov. and Hyphomonas chukchiensis sp. nov., isolated from surface seawater of the Bering Sea and Chukchi Sea.</title>
        <authorList>
            <person name="Li C."/>
            <person name="Lai Q."/>
            <person name="Li G."/>
            <person name="Dong C."/>
            <person name="Wang J."/>
            <person name="Liao Y."/>
            <person name="Shao Z."/>
        </authorList>
    </citation>
    <scope>NUCLEOTIDE SEQUENCE [LARGE SCALE GENOMIC DNA]</scope>
    <source>
        <strain evidence="5 6">VP2</strain>
    </source>
</reference>
<dbReference type="InterPro" id="IPR032687">
    <property type="entry name" value="AraC-type_N"/>
</dbReference>
<protein>
    <submittedName>
        <fullName evidence="5">AraC family transcriptional regulator</fullName>
    </submittedName>
</protein>
<dbReference type="RefSeq" id="WP_035579610.1">
    <property type="nucleotide sequence ID" value="NZ_ARYJ01000003.1"/>
</dbReference>
<dbReference type="InterPro" id="IPR018060">
    <property type="entry name" value="HTH_AraC"/>
</dbReference>
<dbReference type="PATRIC" id="fig|1280952.3.peg.1280"/>
<dbReference type="InterPro" id="IPR020449">
    <property type="entry name" value="Tscrpt_reg_AraC-type_HTH"/>
</dbReference>
<dbReference type="GO" id="GO:0000976">
    <property type="term" value="F:transcription cis-regulatory region binding"/>
    <property type="evidence" value="ECO:0007669"/>
    <property type="project" value="TreeGrafter"/>
</dbReference>
<keyword evidence="3" id="KW-0804">Transcription</keyword>
<dbReference type="Gene3D" id="1.10.10.60">
    <property type="entry name" value="Homeodomain-like"/>
    <property type="match status" value="1"/>
</dbReference>
<evidence type="ECO:0000256" key="1">
    <source>
        <dbReference type="ARBA" id="ARBA00023015"/>
    </source>
</evidence>
<dbReference type="Pfam" id="PF12625">
    <property type="entry name" value="Arabinose_bd"/>
    <property type="match status" value="1"/>
</dbReference>
<proteinExistence type="predicted"/>
<sequence length="338" mass="37791">MTYVLAMFVKKMIDQSPASLNRSDLFASTGITEAEASNPATMVRDTTYYTLLETIAAAEAPDIGFHLRTSAAMTCADFGAVGLAWKSAPTLRRSFRRMDRYARAYNTTATFRLVEKDGICMWTHQRTEPERLGMHLSTEGTLGTYVAMCRETTFPENKPQAIQFRHAEPAGSLAALEAYFRCPVTFGADIDAIILPEERLDQPNAVGDESIWKFLTSHIEETLVEEPTESALDRRVVLQIANMLSEGIPTLADIALSLGMSARTLQRRLSEQGYTFQALVDEARRQMAEKFLSDTRYSIAEVAFLTGFSEQSAFTRAFKRWAGQTPGSFRDGTQERRI</sequence>
<name>A0A059FGW8_9PROT</name>
<dbReference type="OrthoDB" id="9805730at2"/>
<evidence type="ECO:0000256" key="3">
    <source>
        <dbReference type="ARBA" id="ARBA00023163"/>
    </source>
</evidence>
<dbReference type="Pfam" id="PF12833">
    <property type="entry name" value="HTH_18"/>
    <property type="match status" value="1"/>
</dbReference>
<dbReference type="GO" id="GO:0003700">
    <property type="term" value="F:DNA-binding transcription factor activity"/>
    <property type="evidence" value="ECO:0007669"/>
    <property type="project" value="InterPro"/>
</dbReference>
<evidence type="ECO:0000313" key="6">
    <source>
        <dbReference type="Proteomes" id="UP000024816"/>
    </source>
</evidence>
<dbReference type="eggNOG" id="COG2207">
    <property type="taxonomic scope" value="Bacteria"/>
</dbReference>
<dbReference type="PANTHER" id="PTHR47894:SF4">
    <property type="entry name" value="HTH-TYPE TRANSCRIPTIONAL REGULATOR GADX"/>
    <property type="match status" value="1"/>
</dbReference>
<evidence type="ECO:0000313" key="5">
    <source>
        <dbReference type="EMBL" id="KCZ89869.1"/>
    </source>
</evidence>
<keyword evidence="2" id="KW-0238">DNA-binding</keyword>
<dbReference type="SUPFAM" id="SSF46689">
    <property type="entry name" value="Homeodomain-like"/>
    <property type="match status" value="1"/>
</dbReference>
<comment type="caution">
    <text evidence="5">The sequence shown here is derived from an EMBL/GenBank/DDBJ whole genome shotgun (WGS) entry which is preliminary data.</text>
</comment>
<evidence type="ECO:0000256" key="2">
    <source>
        <dbReference type="ARBA" id="ARBA00023125"/>
    </source>
</evidence>
<gene>
    <name evidence="5" type="ORF">HJA_06442</name>
</gene>
<dbReference type="SMART" id="SM00342">
    <property type="entry name" value="HTH_ARAC"/>
    <property type="match status" value="1"/>
</dbReference>
<feature type="domain" description="HTH araC/xylS-type" evidence="4">
    <location>
        <begin position="234"/>
        <end position="332"/>
    </location>
</feature>
<dbReference type="PRINTS" id="PR00032">
    <property type="entry name" value="HTHARAC"/>
</dbReference>
<keyword evidence="6" id="KW-1185">Reference proteome</keyword>